<comment type="caution">
    <text evidence="6">The sequence shown here is derived from an EMBL/GenBank/DDBJ whole genome shotgun (WGS) entry which is preliminary data.</text>
</comment>
<accession>A0A9W7BM35</accession>
<dbReference type="EMBL" id="BRXY01000346">
    <property type="protein sequence ID" value="GMH88690.1"/>
    <property type="molecule type" value="Genomic_DNA"/>
</dbReference>
<feature type="region of interest" description="Disordered" evidence="5">
    <location>
        <begin position="27"/>
        <end position="60"/>
    </location>
</feature>
<name>A0A9W7BM35_9STRA</name>
<proteinExistence type="predicted"/>
<dbReference type="GO" id="GO:0051295">
    <property type="term" value="P:establishment of meiotic spindle localization"/>
    <property type="evidence" value="ECO:0007669"/>
    <property type="project" value="TreeGrafter"/>
</dbReference>
<dbReference type="OrthoDB" id="190375at2759"/>
<feature type="compositionally biased region" description="Polar residues" evidence="5">
    <location>
        <begin position="30"/>
        <end position="52"/>
    </location>
</feature>
<evidence type="ECO:0000256" key="3">
    <source>
        <dbReference type="ARBA" id="ARBA00022737"/>
    </source>
</evidence>
<dbReference type="AlphaFoldDB" id="A0A9W7BM35"/>
<dbReference type="PANTHER" id="PTHR22706:SF1">
    <property type="entry name" value="ASSEMBLY FACTOR FOR SPINDLE MICROTUBULES"/>
    <property type="match status" value="1"/>
</dbReference>
<reference evidence="7" key="1">
    <citation type="journal article" date="2023" name="Commun. Biol.">
        <title>Genome analysis of Parmales, the sister group of diatoms, reveals the evolutionary specialization of diatoms from phago-mixotrophs to photoautotrophs.</title>
        <authorList>
            <person name="Ban H."/>
            <person name="Sato S."/>
            <person name="Yoshikawa S."/>
            <person name="Yamada K."/>
            <person name="Nakamura Y."/>
            <person name="Ichinomiya M."/>
            <person name="Sato N."/>
            <person name="Blanc-Mathieu R."/>
            <person name="Endo H."/>
            <person name="Kuwata A."/>
            <person name="Ogata H."/>
        </authorList>
    </citation>
    <scope>NUCLEOTIDE SEQUENCE [LARGE SCALE GENOMIC DNA]</scope>
    <source>
        <strain evidence="7">NIES 3701</strain>
    </source>
</reference>
<evidence type="ECO:0000256" key="2">
    <source>
        <dbReference type="ARBA" id="ARBA00022490"/>
    </source>
</evidence>
<evidence type="ECO:0000256" key="5">
    <source>
        <dbReference type="SAM" id="MobiDB-lite"/>
    </source>
</evidence>
<dbReference type="SMART" id="SM00015">
    <property type="entry name" value="IQ"/>
    <property type="match status" value="5"/>
</dbReference>
<evidence type="ECO:0000313" key="7">
    <source>
        <dbReference type="Proteomes" id="UP001165085"/>
    </source>
</evidence>
<comment type="subcellular location">
    <subcellularLocation>
        <location evidence="1">Cytoplasm</location>
    </subcellularLocation>
</comment>
<feature type="compositionally biased region" description="Low complexity" evidence="5">
    <location>
        <begin position="657"/>
        <end position="669"/>
    </location>
</feature>
<gene>
    <name evidence="6" type="ORF">TrST_g13660</name>
</gene>
<dbReference type="GO" id="GO:0005516">
    <property type="term" value="F:calmodulin binding"/>
    <property type="evidence" value="ECO:0007669"/>
    <property type="project" value="UniProtKB-KW"/>
</dbReference>
<evidence type="ECO:0000313" key="6">
    <source>
        <dbReference type="EMBL" id="GMH88690.1"/>
    </source>
</evidence>
<dbReference type="Proteomes" id="UP001165085">
    <property type="component" value="Unassembled WGS sequence"/>
</dbReference>
<keyword evidence="2" id="KW-0963">Cytoplasm</keyword>
<dbReference type="InterPro" id="IPR000048">
    <property type="entry name" value="IQ_motif_EF-hand-BS"/>
</dbReference>
<organism evidence="6 7">
    <name type="scientific">Triparma strigata</name>
    <dbReference type="NCBI Taxonomy" id="1606541"/>
    <lineage>
        <taxon>Eukaryota</taxon>
        <taxon>Sar</taxon>
        <taxon>Stramenopiles</taxon>
        <taxon>Ochrophyta</taxon>
        <taxon>Bolidophyceae</taxon>
        <taxon>Parmales</taxon>
        <taxon>Triparmaceae</taxon>
        <taxon>Triparma</taxon>
    </lineage>
</organism>
<protein>
    <submittedName>
        <fullName evidence="6">Uncharacterized protein</fullName>
    </submittedName>
</protein>
<keyword evidence="3" id="KW-0677">Repeat</keyword>
<evidence type="ECO:0000256" key="4">
    <source>
        <dbReference type="ARBA" id="ARBA00022860"/>
    </source>
</evidence>
<dbReference type="Pfam" id="PF00612">
    <property type="entry name" value="IQ"/>
    <property type="match status" value="1"/>
</dbReference>
<keyword evidence="7" id="KW-1185">Reference proteome</keyword>
<dbReference type="GO" id="GO:0000278">
    <property type="term" value="P:mitotic cell cycle"/>
    <property type="evidence" value="ECO:0007669"/>
    <property type="project" value="TreeGrafter"/>
</dbReference>
<dbReference type="PROSITE" id="PS50096">
    <property type="entry name" value="IQ"/>
    <property type="match status" value="3"/>
</dbReference>
<dbReference type="GO" id="GO:0000922">
    <property type="term" value="C:spindle pole"/>
    <property type="evidence" value="ECO:0007669"/>
    <property type="project" value="TreeGrafter"/>
</dbReference>
<dbReference type="Gene3D" id="1.20.5.190">
    <property type="match status" value="3"/>
</dbReference>
<dbReference type="InterPro" id="IPR051185">
    <property type="entry name" value="ASPM"/>
</dbReference>
<dbReference type="PANTHER" id="PTHR22706">
    <property type="entry name" value="ASSEMBLY FACTOR FOR SPINDLE MICROTUBULES"/>
    <property type="match status" value="1"/>
</dbReference>
<dbReference type="GO" id="GO:0005737">
    <property type="term" value="C:cytoplasm"/>
    <property type="evidence" value="ECO:0007669"/>
    <property type="project" value="UniProtKB-SubCell"/>
</dbReference>
<dbReference type="GO" id="GO:0007051">
    <property type="term" value="P:spindle organization"/>
    <property type="evidence" value="ECO:0007669"/>
    <property type="project" value="TreeGrafter"/>
</dbReference>
<evidence type="ECO:0000256" key="1">
    <source>
        <dbReference type="ARBA" id="ARBA00004496"/>
    </source>
</evidence>
<keyword evidence="4" id="KW-0112">Calmodulin-binding</keyword>
<sequence length="1163" mass="133836">MSSPPPVASPDSLRSFMHFAGDFSMCDVETPTTAPKTATRGSMSPLQEQQHQAPPDTPDHDSLDVQLNLLGPLHLANRTYEKNVALAAYKEELNERYVGGEMGKLRRSHGLQTSASMTLFTSTGTPPHKILSSSQPAHLLTTAKRVPDVLTDETMLKLNAPAPSPYGVPAKVIDPYPPTTDFFEPPQPAVKVKKRRDFFKVSQVYGDQVWGNQEKQKQLVYPPWLGEANASRSLPEDMEQMKVNPDFRICAFGEMAQAGITIQRCWRGFIMRANCWRFGGEGTHWMARKIQARYRGVLGRRKAAQTWHDRDTYMADQMIALYWGMKGRKIARERRVEIWYNSASMIQQNYRGRLGKKIFAIHKERVRNKKAAFLQRCWRGYRGRHYAWHFRLNLEEGAKKMKRIVKLHEEGQLWASIFDKDGDGEEDDDAMPDELELLDAALCLMCVSGDLENARLYIRDALRYYPESPRALFCYAILLHLVWDCYGFLKVPRPDILDEGFEIVDKAWGLDPHRTSFHDLEVSYFQNARRMRPSDPRRLVNQAVMLHVVYGSFDSKSLDKKQLSKYWEANRRAEGLCKRAIDMDYSCQHPQIRSIAKVFRSLYKSKRELCIMKPKGFPIGENGAKVIFNISVYKCVDKDGSDVDRREKLVCTAYERSNSNSKPSSPSKSVDFAIDDDDSRPSSPAEKVNTGAAGMLSKLKGAAKGIATTNALKVKKVEDMFSIKENRKNAKAETKKVETQADIQRYKAHLRMLNLKVNPVSREFVIHEPEWKSMLPAAIEIEKRAGRPATVVEQDALKDPMKIVAGYVASRLCIRSTYDTIENERQRVLVLPQIQGIRDRAVAEMIEEYAARRLQRIFRGFQGRAQMNRMVFRKNEMDQQSDALERMRKRMAERRQFRALCACVVQARFKGILWRRRLARMQGASLIIQTVYRGYATRVKLREEQRKKLEGAKVDIVYRRGKVVSGVHLFLSVKRCGLSFKFIGRSEEHMDTFLGFVYKEQVLVVLAAHNKWCKEEKQKVKDREKKMQEDMYQGFDFNTESEEKRKIRMMQDFMADEKGPKNEDKFKEVKAWQYEKILNVLLDRLALVDPIQACSHDLQKLEGKRVLICDPVLGAGAGGHGILQFAGQKRVLNDQRRAIQRYEKSLKKTRMQQEALGLPLEKY</sequence>
<feature type="region of interest" description="Disordered" evidence="5">
    <location>
        <begin position="655"/>
        <end position="690"/>
    </location>
</feature>